<accession>A0A4C1T134</accession>
<gene>
    <name evidence="1" type="ORF">EVAR_92093_1</name>
</gene>
<proteinExistence type="predicted"/>
<evidence type="ECO:0000313" key="1">
    <source>
        <dbReference type="EMBL" id="GBP07197.1"/>
    </source>
</evidence>
<sequence length="119" mass="13976">MFDNVIDRYDRYDRICCMSMRAERRVNYVYFEQKRNQMATRNGSKSGVKTEIERRSKIGVRDDDVVDDVEVAGSFNVVVDGVAGEDQSILKQSTIDSTLFYKYLKRLFYTSCRRYPLNV</sequence>
<comment type="caution">
    <text evidence="1">The sequence shown here is derived from an EMBL/GenBank/DDBJ whole genome shotgun (WGS) entry which is preliminary data.</text>
</comment>
<dbReference type="AlphaFoldDB" id="A0A4C1T134"/>
<dbReference type="EMBL" id="BGZK01000025">
    <property type="protein sequence ID" value="GBP07197.1"/>
    <property type="molecule type" value="Genomic_DNA"/>
</dbReference>
<organism evidence="1 2">
    <name type="scientific">Eumeta variegata</name>
    <name type="common">Bagworm moth</name>
    <name type="synonym">Eumeta japonica</name>
    <dbReference type="NCBI Taxonomy" id="151549"/>
    <lineage>
        <taxon>Eukaryota</taxon>
        <taxon>Metazoa</taxon>
        <taxon>Ecdysozoa</taxon>
        <taxon>Arthropoda</taxon>
        <taxon>Hexapoda</taxon>
        <taxon>Insecta</taxon>
        <taxon>Pterygota</taxon>
        <taxon>Neoptera</taxon>
        <taxon>Endopterygota</taxon>
        <taxon>Lepidoptera</taxon>
        <taxon>Glossata</taxon>
        <taxon>Ditrysia</taxon>
        <taxon>Tineoidea</taxon>
        <taxon>Psychidae</taxon>
        <taxon>Oiketicinae</taxon>
        <taxon>Eumeta</taxon>
    </lineage>
</organism>
<dbReference type="Proteomes" id="UP000299102">
    <property type="component" value="Unassembled WGS sequence"/>
</dbReference>
<keyword evidence="2" id="KW-1185">Reference proteome</keyword>
<reference evidence="1 2" key="1">
    <citation type="journal article" date="2019" name="Commun. Biol.">
        <title>The bagworm genome reveals a unique fibroin gene that provides high tensile strength.</title>
        <authorList>
            <person name="Kono N."/>
            <person name="Nakamura H."/>
            <person name="Ohtoshi R."/>
            <person name="Tomita M."/>
            <person name="Numata K."/>
            <person name="Arakawa K."/>
        </authorList>
    </citation>
    <scope>NUCLEOTIDE SEQUENCE [LARGE SCALE GENOMIC DNA]</scope>
</reference>
<protein>
    <submittedName>
        <fullName evidence="1">Uncharacterized protein</fullName>
    </submittedName>
</protein>
<name>A0A4C1T134_EUMVA</name>
<evidence type="ECO:0000313" key="2">
    <source>
        <dbReference type="Proteomes" id="UP000299102"/>
    </source>
</evidence>